<name>A0A1E1WWK2_9ACAR</name>
<evidence type="ECO:0000313" key="3">
    <source>
        <dbReference type="EMBL" id="JAT91357.1"/>
    </source>
</evidence>
<dbReference type="EMBL" id="GFAC01007831">
    <property type="protein sequence ID" value="JAT91357.1"/>
    <property type="molecule type" value="mRNA"/>
</dbReference>
<feature type="region of interest" description="Disordered" evidence="1">
    <location>
        <begin position="102"/>
        <end position="121"/>
    </location>
</feature>
<feature type="signal peptide" evidence="2">
    <location>
        <begin position="1"/>
        <end position="15"/>
    </location>
</feature>
<protein>
    <submittedName>
        <fullName evidence="3">Putative secreted protein</fullName>
    </submittedName>
</protein>
<reference evidence="3" key="1">
    <citation type="journal article" date="2017" name="Front. Cell. Infect. Microbiol.">
        <title>The Distinct Transcriptional Response of the Midgut of Amblyomma sculptum and Amblyomma aureolatum Ticks to Rickettsia rickettsii Correlates to Their Differences in Susceptibility to Infection.</title>
        <authorList>
            <person name="Martins L.A."/>
            <person name="Galletti M.F.B.M."/>
            <person name="Ribeiro J.M."/>
            <person name="Fujita A."/>
            <person name="Costa F.B."/>
            <person name="Labruna M.B."/>
            <person name="Daffre S."/>
            <person name="Fogaca A.C."/>
        </authorList>
    </citation>
    <scope>NUCLEOTIDE SEQUENCE</scope>
</reference>
<proteinExistence type="evidence at transcript level"/>
<feature type="compositionally biased region" description="Basic and acidic residues" evidence="1">
    <location>
        <begin position="177"/>
        <end position="203"/>
    </location>
</feature>
<sequence>MLVLSGLLLNALVLAFFLSRLSFDTSEDPRHEQPQIACKRSDLETKVIMEEPAPIPEEDDSSAMTPFSQCSVFAASGSDYKQGKTNLVICVAVIEHRRESDSGSEFRGYRSPSPQSSLSNWDKGRRISADLGLLAQRRSWNYEGLVAKRRGSLLGKWVSSSIECLRANCQPSNVYSKLEEQEVSRSDEGKSLGSAEEREESHESLSAVLISRSSSTLHA</sequence>
<feature type="non-terminal residue" evidence="3">
    <location>
        <position position="219"/>
    </location>
</feature>
<evidence type="ECO:0000256" key="2">
    <source>
        <dbReference type="SAM" id="SignalP"/>
    </source>
</evidence>
<keyword evidence="2" id="KW-0732">Signal</keyword>
<feature type="compositionally biased region" description="Low complexity" evidence="1">
    <location>
        <begin position="204"/>
        <end position="219"/>
    </location>
</feature>
<dbReference type="AlphaFoldDB" id="A0A1E1WWK2"/>
<evidence type="ECO:0000256" key="1">
    <source>
        <dbReference type="SAM" id="MobiDB-lite"/>
    </source>
</evidence>
<accession>A0A1E1WWK2</accession>
<feature type="chain" id="PRO_5012927001" evidence="2">
    <location>
        <begin position="16"/>
        <end position="219"/>
    </location>
</feature>
<organism evidence="3">
    <name type="scientific">Amblyomma aureolatum</name>
    <dbReference type="NCBI Taxonomy" id="187763"/>
    <lineage>
        <taxon>Eukaryota</taxon>
        <taxon>Metazoa</taxon>
        <taxon>Ecdysozoa</taxon>
        <taxon>Arthropoda</taxon>
        <taxon>Chelicerata</taxon>
        <taxon>Arachnida</taxon>
        <taxon>Acari</taxon>
        <taxon>Parasitiformes</taxon>
        <taxon>Ixodida</taxon>
        <taxon>Ixodoidea</taxon>
        <taxon>Ixodidae</taxon>
        <taxon>Amblyomminae</taxon>
        <taxon>Amblyomma</taxon>
    </lineage>
</organism>
<feature type="region of interest" description="Disordered" evidence="1">
    <location>
        <begin position="177"/>
        <end position="219"/>
    </location>
</feature>